<dbReference type="Pfam" id="PF00373">
    <property type="entry name" value="FERM_M"/>
    <property type="match status" value="1"/>
</dbReference>
<dbReference type="PANTHER" id="PTHR16160:SF1">
    <property type="entry name" value="FERMITIN FAMILY HOMOLOG 3"/>
    <property type="match status" value="1"/>
</dbReference>
<evidence type="ECO:0000256" key="1">
    <source>
        <dbReference type="SAM" id="MobiDB-lite"/>
    </source>
</evidence>
<feature type="region of interest" description="Disordered" evidence="1">
    <location>
        <begin position="155"/>
        <end position="220"/>
    </location>
</feature>
<dbReference type="Gene3D" id="2.30.29.30">
    <property type="entry name" value="Pleckstrin-homology domain (PH domain)/Phosphotyrosine-binding domain (PTB)"/>
    <property type="match status" value="2"/>
</dbReference>
<reference evidence="3 4" key="1">
    <citation type="submission" date="2019-09" db="EMBL/GenBank/DDBJ databases">
        <title>Bird 10,000 Genomes (B10K) Project - Family phase.</title>
        <authorList>
            <person name="Zhang G."/>
        </authorList>
    </citation>
    <scope>NUCLEOTIDE SEQUENCE [LARGE SCALE GENOMIC DNA]</scope>
    <source>
        <strain evidence="3">B10K-DU-007-02</strain>
        <tissue evidence="3">Mixed tissue sample</tissue>
    </source>
</reference>
<dbReference type="CDD" id="cd14473">
    <property type="entry name" value="FERM_B-lobe"/>
    <property type="match status" value="1"/>
</dbReference>
<dbReference type="AlphaFoldDB" id="A0A7L0JHD2"/>
<protein>
    <submittedName>
        <fullName evidence="3">URP2 protein</fullName>
    </submittedName>
</protein>
<feature type="non-terminal residue" evidence="3">
    <location>
        <position position="1"/>
    </location>
</feature>
<dbReference type="GO" id="GO:0005178">
    <property type="term" value="F:integrin binding"/>
    <property type="evidence" value="ECO:0007669"/>
    <property type="project" value="TreeGrafter"/>
</dbReference>
<feature type="compositionally biased region" description="Pro residues" evidence="1">
    <location>
        <begin position="196"/>
        <end position="220"/>
    </location>
</feature>
<dbReference type="InterPro" id="IPR037843">
    <property type="entry name" value="Kindlin/fermitin"/>
</dbReference>
<feature type="domain" description="Band 4.1" evidence="2">
    <location>
        <begin position="107"/>
        <end position="575"/>
    </location>
</feature>
<dbReference type="InterPro" id="IPR019748">
    <property type="entry name" value="FERM_central"/>
</dbReference>
<evidence type="ECO:0000313" key="4">
    <source>
        <dbReference type="Proteomes" id="UP000520962"/>
    </source>
</evidence>
<dbReference type="InterPro" id="IPR019749">
    <property type="entry name" value="Band_41_domain"/>
</dbReference>
<dbReference type="GO" id="GO:0030055">
    <property type="term" value="C:cell-substrate junction"/>
    <property type="evidence" value="ECO:0007669"/>
    <property type="project" value="TreeGrafter"/>
</dbReference>
<dbReference type="GO" id="GO:0070527">
    <property type="term" value="P:platelet aggregation"/>
    <property type="evidence" value="ECO:0007669"/>
    <property type="project" value="TreeGrafter"/>
</dbReference>
<dbReference type="GO" id="GO:0007229">
    <property type="term" value="P:integrin-mediated signaling pathway"/>
    <property type="evidence" value="ECO:0007669"/>
    <property type="project" value="InterPro"/>
</dbReference>
<proteinExistence type="predicted"/>
<dbReference type="InterPro" id="IPR011993">
    <property type="entry name" value="PH-like_dom_sf"/>
</dbReference>
<sequence length="658" mass="72336">MAGLKTASGEDIDGSFELQVEVEEGDAGQGDAVGQPSAPAALRILALRVTGDLHIGGLMRLIVETIGEARDWSDHALWWVQQRRWLLPPGPPLDALGVGGGSRLRFAPRHRPLRLRLPGGRVLRLHLNFARTPVRAAARVCGLLGIRHPEELSLLRPEEEEGREGRGRKSRPQAPPDLDLTHLRPRAGGAGGGWIPPCPSHLPRPPVSPDPDEAPPPALPPEQLRALVTREGGRDPAPFPRSPRGNPFVRRAQLHARWLDTSRSLMEQDVVDNEELLLRFKYPCAMGLDPQEGGLRIALLHEQARKALLAEEIDCTEEEMLLFAALQYQIDGAEVDDGVPEGPLEPQDLDTALDKLELSLAGQGTAILPEELGAAPELVEELEIYRSSRWSFWGSRPARAVLSGSSLSLWSLPGLGAGPQQLNLRGCEVTPDVDLRAQKFCIKLRVPTPEGMSETLLRCRDAPQYARWVAGCRLASRGGSLSATSLRAEAWGVLGVLGVQPGRGDHTVPPWALSRPPPDPQQLLPHRFQRKFKAKQLTSRLLEVLHHMGTLTPGQARLRFVEAWRALPGFGLGHFVVRFQGTRHDEILAVGPSQLLRIDPGSGAVTRTWRHSDLRQWDVNWDSQQVRLWLTGDVTLGLRVLSAAPRVLHQFLGGYLVL</sequence>
<gene>
    <name evidence="3" type="primary">Fermt3</name>
    <name evidence="3" type="ORF">PIPCHL_R15032</name>
</gene>
<comment type="caution">
    <text evidence="3">The sequence shown here is derived from an EMBL/GenBank/DDBJ whole genome shotgun (WGS) entry which is preliminary data.</text>
</comment>
<dbReference type="CDD" id="cd17095">
    <property type="entry name" value="FERM_F0_kindlins"/>
    <property type="match status" value="1"/>
</dbReference>
<dbReference type="SMART" id="SM00295">
    <property type="entry name" value="B41"/>
    <property type="match status" value="1"/>
</dbReference>
<evidence type="ECO:0000259" key="2">
    <source>
        <dbReference type="SMART" id="SM00295"/>
    </source>
</evidence>
<dbReference type="Pfam" id="PF18124">
    <property type="entry name" value="Kindlin_2_N"/>
    <property type="match status" value="1"/>
</dbReference>
<dbReference type="SUPFAM" id="SSF50729">
    <property type="entry name" value="PH domain-like"/>
    <property type="match status" value="1"/>
</dbReference>
<evidence type="ECO:0000313" key="3">
    <source>
        <dbReference type="EMBL" id="NXK43342.1"/>
    </source>
</evidence>
<dbReference type="EMBL" id="VXAH01000767">
    <property type="protein sequence ID" value="NXK43342.1"/>
    <property type="molecule type" value="Genomic_DNA"/>
</dbReference>
<dbReference type="InterPro" id="IPR035963">
    <property type="entry name" value="FERM_2"/>
</dbReference>
<feature type="non-terminal residue" evidence="3">
    <location>
        <position position="658"/>
    </location>
</feature>
<dbReference type="Gene3D" id="3.10.20.90">
    <property type="entry name" value="Phosphatidylinositol 3-kinase Catalytic Subunit, Chain A, domain 1"/>
    <property type="match status" value="2"/>
</dbReference>
<accession>A0A7L0JHD2</accession>
<dbReference type="InterPro" id="IPR040790">
    <property type="entry name" value="Kindlin_2_N"/>
</dbReference>
<name>A0A7L0JHD2_PIPCL</name>
<dbReference type="PANTHER" id="PTHR16160">
    <property type="entry name" value="FERMITIN 2-RELATED"/>
    <property type="match status" value="1"/>
</dbReference>
<organism evidence="3 4">
    <name type="scientific">Piprites chloris</name>
    <name type="common">Wing-barred manakin</name>
    <dbReference type="NCBI Taxonomy" id="114369"/>
    <lineage>
        <taxon>Eukaryota</taxon>
        <taxon>Metazoa</taxon>
        <taxon>Chordata</taxon>
        <taxon>Craniata</taxon>
        <taxon>Vertebrata</taxon>
        <taxon>Euteleostomi</taxon>
        <taxon>Archelosauria</taxon>
        <taxon>Archosauria</taxon>
        <taxon>Dinosauria</taxon>
        <taxon>Saurischia</taxon>
        <taxon>Theropoda</taxon>
        <taxon>Coelurosauria</taxon>
        <taxon>Aves</taxon>
        <taxon>Neognathae</taxon>
        <taxon>Neoaves</taxon>
        <taxon>Telluraves</taxon>
        <taxon>Australaves</taxon>
        <taxon>Passeriformes</taxon>
        <taxon>Pipridae</taxon>
        <taxon>Piprites</taxon>
    </lineage>
</organism>
<dbReference type="GO" id="GO:0007159">
    <property type="term" value="P:leukocyte cell-cell adhesion"/>
    <property type="evidence" value="ECO:0007669"/>
    <property type="project" value="TreeGrafter"/>
</dbReference>
<dbReference type="GO" id="GO:0033632">
    <property type="term" value="P:regulation of cell-cell adhesion mediated by integrin"/>
    <property type="evidence" value="ECO:0007669"/>
    <property type="project" value="TreeGrafter"/>
</dbReference>
<keyword evidence="4" id="KW-1185">Reference proteome</keyword>
<dbReference type="GO" id="GO:0033622">
    <property type="term" value="P:integrin activation"/>
    <property type="evidence" value="ECO:0007669"/>
    <property type="project" value="TreeGrafter"/>
</dbReference>
<feature type="compositionally biased region" description="Basic and acidic residues" evidence="1">
    <location>
        <begin position="155"/>
        <end position="167"/>
    </location>
</feature>
<dbReference type="Proteomes" id="UP000520962">
    <property type="component" value="Unassembled WGS sequence"/>
</dbReference>
<dbReference type="SUPFAM" id="SSF47031">
    <property type="entry name" value="Second domain of FERM"/>
    <property type="match status" value="1"/>
</dbReference>
<dbReference type="GO" id="GO:0007160">
    <property type="term" value="P:cell-matrix adhesion"/>
    <property type="evidence" value="ECO:0007669"/>
    <property type="project" value="TreeGrafter"/>
</dbReference>